<reference evidence="1" key="1">
    <citation type="submission" date="2023-06" db="EMBL/GenBank/DDBJ databases">
        <authorList>
            <consortium name="Lawrence Berkeley National Laboratory"/>
            <person name="Ahrendt S."/>
            <person name="Sahu N."/>
            <person name="Indic B."/>
            <person name="Wong-Bajracharya J."/>
            <person name="Merenyi Z."/>
            <person name="Ke H.-M."/>
            <person name="Monk M."/>
            <person name="Kocsube S."/>
            <person name="Drula E."/>
            <person name="Lipzen A."/>
            <person name="Balint B."/>
            <person name="Henrissat B."/>
            <person name="Andreopoulos B."/>
            <person name="Martin F.M."/>
            <person name="Harder C.B."/>
            <person name="Rigling D."/>
            <person name="Ford K.L."/>
            <person name="Foster G.D."/>
            <person name="Pangilinan J."/>
            <person name="Papanicolaou A."/>
            <person name="Barry K."/>
            <person name="LaButti K."/>
            <person name="Viragh M."/>
            <person name="Koriabine M."/>
            <person name="Yan M."/>
            <person name="Riley R."/>
            <person name="Champramary S."/>
            <person name="Plett K.L."/>
            <person name="Tsai I.J."/>
            <person name="Slot J."/>
            <person name="Sipos G."/>
            <person name="Plett J."/>
            <person name="Nagy L.G."/>
            <person name="Grigoriev I.V."/>
        </authorList>
    </citation>
    <scope>NUCLEOTIDE SEQUENCE</scope>
    <source>
        <strain evidence="1">ICMP 16352</strain>
    </source>
</reference>
<keyword evidence="2" id="KW-1185">Reference proteome</keyword>
<protein>
    <submittedName>
        <fullName evidence="1">Uncharacterized protein</fullName>
    </submittedName>
</protein>
<proteinExistence type="predicted"/>
<dbReference type="Proteomes" id="UP001175227">
    <property type="component" value="Unassembled WGS sequence"/>
</dbReference>
<accession>A0AA39U6K8</accession>
<dbReference type="EMBL" id="JAUEPR010000047">
    <property type="protein sequence ID" value="KAK0471794.1"/>
    <property type="molecule type" value="Genomic_DNA"/>
</dbReference>
<name>A0AA39U6K8_9AGAR</name>
<sequence>SLSTEMQELHISLWETKRAPVPLLHDIFSCIRGLEMLEIILPLLSERQMNTILRDVMLPRLSLLVAEVPHRSLISFLLCHTCITTFTMSSCSSSGTICPLSAVTSTGSIMELSGPMSCVPYLIDGNPVTRLKLSWEDHRYFELLLHHVGEGTSRITHLDLEFVDQDAQFIIRLARAVPFLYRLRLREVSSVSSQHEKCATVSH</sequence>
<gene>
    <name evidence="1" type="ORF">IW261DRAFT_1314201</name>
</gene>
<feature type="non-terminal residue" evidence="1">
    <location>
        <position position="1"/>
    </location>
</feature>
<feature type="non-terminal residue" evidence="1">
    <location>
        <position position="203"/>
    </location>
</feature>
<evidence type="ECO:0000313" key="1">
    <source>
        <dbReference type="EMBL" id="KAK0471794.1"/>
    </source>
</evidence>
<evidence type="ECO:0000313" key="2">
    <source>
        <dbReference type="Proteomes" id="UP001175227"/>
    </source>
</evidence>
<dbReference type="AlphaFoldDB" id="A0AA39U6K8"/>
<organism evidence="1 2">
    <name type="scientific">Armillaria novae-zelandiae</name>
    <dbReference type="NCBI Taxonomy" id="153914"/>
    <lineage>
        <taxon>Eukaryota</taxon>
        <taxon>Fungi</taxon>
        <taxon>Dikarya</taxon>
        <taxon>Basidiomycota</taxon>
        <taxon>Agaricomycotina</taxon>
        <taxon>Agaricomycetes</taxon>
        <taxon>Agaricomycetidae</taxon>
        <taxon>Agaricales</taxon>
        <taxon>Marasmiineae</taxon>
        <taxon>Physalacriaceae</taxon>
        <taxon>Armillaria</taxon>
    </lineage>
</organism>
<comment type="caution">
    <text evidence="1">The sequence shown here is derived from an EMBL/GenBank/DDBJ whole genome shotgun (WGS) entry which is preliminary data.</text>
</comment>